<dbReference type="SMART" id="SM00248">
    <property type="entry name" value="ANK"/>
    <property type="match status" value="2"/>
</dbReference>
<feature type="region of interest" description="Disordered" evidence="4">
    <location>
        <begin position="161"/>
        <end position="213"/>
    </location>
</feature>
<dbReference type="PROSITE" id="PS00036">
    <property type="entry name" value="BZIP_BASIC"/>
    <property type="match status" value="1"/>
</dbReference>
<feature type="repeat" description="ANK" evidence="3">
    <location>
        <begin position="278"/>
        <end position="310"/>
    </location>
</feature>
<dbReference type="InterPro" id="IPR002110">
    <property type="entry name" value="Ankyrin_rpt"/>
</dbReference>
<name>A0A8H6DQ31_COCSA</name>
<keyword evidence="2 3" id="KW-0040">ANK repeat</keyword>
<accession>A0A8H6DQ31</accession>
<evidence type="ECO:0000256" key="2">
    <source>
        <dbReference type="ARBA" id="ARBA00023043"/>
    </source>
</evidence>
<dbReference type="PROSITE" id="PS50297">
    <property type="entry name" value="ANK_REP_REGION"/>
    <property type="match status" value="2"/>
</dbReference>
<dbReference type="EMBL" id="WNKQ01000034">
    <property type="protein sequence ID" value="KAF5844019.1"/>
    <property type="molecule type" value="Genomic_DNA"/>
</dbReference>
<dbReference type="SUPFAM" id="SSF48403">
    <property type="entry name" value="Ankyrin repeat"/>
    <property type="match status" value="1"/>
</dbReference>
<proteinExistence type="predicted"/>
<dbReference type="InterPro" id="IPR004827">
    <property type="entry name" value="bZIP"/>
</dbReference>
<dbReference type="Gene3D" id="1.25.40.20">
    <property type="entry name" value="Ankyrin repeat-containing domain"/>
    <property type="match status" value="1"/>
</dbReference>
<feature type="region of interest" description="Disordered" evidence="4">
    <location>
        <begin position="99"/>
        <end position="119"/>
    </location>
</feature>
<evidence type="ECO:0000256" key="4">
    <source>
        <dbReference type="SAM" id="MobiDB-lite"/>
    </source>
</evidence>
<dbReference type="GO" id="GO:0003700">
    <property type="term" value="F:DNA-binding transcription factor activity"/>
    <property type="evidence" value="ECO:0007669"/>
    <property type="project" value="InterPro"/>
</dbReference>
<gene>
    <name evidence="6" type="ORF">GGP41_009355</name>
</gene>
<evidence type="ECO:0000256" key="1">
    <source>
        <dbReference type="ARBA" id="ARBA00022737"/>
    </source>
</evidence>
<sequence length="334" mass="36798">MLPAYPGRILVEETRQTVSAKRRLQNRVAQRKYRERKAHKRKAPGGIILDLPAAPYSEIIPTQHSPIQQGHQEFDYWLDDLLVAERNPLIAAPLSKASSANTDSIEGHPITQSNSSDWYNPTGTGSDMLYMYAHSGFLPSPIPHPNNQAFGGLVGMHHTTSWSQEKQSHGQEQHPTYLTPPPSDAGRASSPRMTVEPSTTAANSSKQHEQGLRPQFAHATTPLQHLHGTISCERAIVEDTDIESPDPLLHVAIRSRSRDVIRVLFRQGAVIVDERDGKGRTALHIAAELGDEALVGLLLGQGADAQLQDHSGRLAVYFAVEKGYHEIVELLLNT</sequence>
<dbReference type="PROSITE" id="PS50088">
    <property type="entry name" value="ANK_REPEAT"/>
    <property type="match status" value="2"/>
</dbReference>
<dbReference type="Pfam" id="PF12796">
    <property type="entry name" value="Ank_2"/>
    <property type="match status" value="1"/>
</dbReference>
<feature type="repeat" description="ANK" evidence="3">
    <location>
        <begin position="311"/>
        <end position="334"/>
    </location>
</feature>
<keyword evidence="1" id="KW-0677">Repeat</keyword>
<dbReference type="PANTHER" id="PTHR24173:SF74">
    <property type="entry name" value="ANKYRIN REPEAT DOMAIN-CONTAINING PROTEIN 16"/>
    <property type="match status" value="1"/>
</dbReference>
<comment type="caution">
    <text evidence="6">The sequence shown here is derived from an EMBL/GenBank/DDBJ whole genome shotgun (WGS) entry which is preliminary data.</text>
</comment>
<protein>
    <recommendedName>
        <fullName evidence="5">BZIP domain-containing protein</fullName>
    </recommendedName>
</protein>
<evidence type="ECO:0000259" key="5">
    <source>
        <dbReference type="PROSITE" id="PS00036"/>
    </source>
</evidence>
<evidence type="ECO:0000313" key="6">
    <source>
        <dbReference type="EMBL" id="KAF5844019.1"/>
    </source>
</evidence>
<dbReference type="Proteomes" id="UP000624244">
    <property type="component" value="Unassembled WGS sequence"/>
</dbReference>
<feature type="domain" description="BZIP" evidence="5">
    <location>
        <begin position="21"/>
        <end position="36"/>
    </location>
</feature>
<evidence type="ECO:0000313" key="7">
    <source>
        <dbReference type="Proteomes" id="UP000624244"/>
    </source>
</evidence>
<dbReference type="AlphaFoldDB" id="A0A8H6DQ31"/>
<reference evidence="6" key="1">
    <citation type="submission" date="2019-11" db="EMBL/GenBank/DDBJ databases">
        <title>Bipolaris sorokiniana Genome sequencing.</title>
        <authorList>
            <person name="Wang H."/>
        </authorList>
    </citation>
    <scope>NUCLEOTIDE SEQUENCE</scope>
</reference>
<evidence type="ECO:0000256" key="3">
    <source>
        <dbReference type="PROSITE-ProRule" id="PRU00023"/>
    </source>
</evidence>
<dbReference type="CDD" id="cd14688">
    <property type="entry name" value="bZIP_YAP"/>
    <property type="match status" value="1"/>
</dbReference>
<organism evidence="6 7">
    <name type="scientific">Cochliobolus sativus</name>
    <name type="common">Common root rot and spot blotch fungus</name>
    <name type="synonym">Bipolaris sorokiniana</name>
    <dbReference type="NCBI Taxonomy" id="45130"/>
    <lineage>
        <taxon>Eukaryota</taxon>
        <taxon>Fungi</taxon>
        <taxon>Dikarya</taxon>
        <taxon>Ascomycota</taxon>
        <taxon>Pezizomycotina</taxon>
        <taxon>Dothideomycetes</taxon>
        <taxon>Pleosporomycetidae</taxon>
        <taxon>Pleosporales</taxon>
        <taxon>Pleosporineae</taxon>
        <taxon>Pleosporaceae</taxon>
        <taxon>Bipolaris</taxon>
    </lineage>
</organism>
<dbReference type="PANTHER" id="PTHR24173">
    <property type="entry name" value="ANKYRIN REPEAT CONTAINING"/>
    <property type="match status" value="1"/>
</dbReference>
<feature type="compositionally biased region" description="Polar residues" evidence="4">
    <location>
        <begin position="196"/>
        <end position="205"/>
    </location>
</feature>
<dbReference type="InterPro" id="IPR036770">
    <property type="entry name" value="Ankyrin_rpt-contain_sf"/>
</dbReference>